<dbReference type="AlphaFoldDB" id="A0A9X0BHD8"/>
<feature type="signal peptide" evidence="1">
    <location>
        <begin position="1"/>
        <end position="16"/>
    </location>
</feature>
<protein>
    <submittedName>
        <fullName evidence="2">Uncharacterized protein</fullName>
    </submittedName>
</protein>
<name>A0A9X0BHD8_9EURO</name>
<reference evidence="2" key="1">
    <citation type="submission" date="2022-12" db="EMBL/GenBank/DDBJ databases">
        <authorList>
            <person name="Petersen C."/>
        </authorList>
    </citation>
    <scope>NUCLEOTIDE SEQUENCE</scope>
    <source>
        <strain evidence="2">IBT 17660</strain>
    </source>
</reference>
<organism evidence="2 3">
    <name type="scientific">Penicillium desertorum</name>
    <dbReference type="NCBI Taxonomy" id="1303715"/>
    <lineage>
        <taxon>Eukaryota</taxon>
        <taxon>Fungi</taxon>
        <taxon>Dikarya</taxon>
        <taxon>Ascomycota</taxon>
        <taxon>Pezizomycotina</taxon>
        <taxon>Eurotiomycetes</taxon>
        <taxon>Eurotiomycetidae</taxon>
        <taxon>Eurotiales</taxon>
        <taxon>Aspergillaceae</taxon>
        <taxon>Penicillium</taxon>
    </lineage>
</organism>
<keyword evidence="3" id="KW-1185">Reference proteome</keyword>
<sequence>MIKKAISILLFPSVLSLASLYHSNLALSRPQEWWWEWAQDYFQLVEHNGQGWAAEVIEAAAGMYTNARVAGETLATNNEVISALSSLQSKISNLHMPAIPVTKTPSS</sequence>
<proteinExistence type="predicted"/>
<feature type="chain" id="PRO_5040850749" evidence="1">
    <location>
        <begin position="17"/>
        <end position="107"/>
    </location>
</feature>
<gene>
    <name evidence="2" type="ORF">N7530_011251</name>
</gene>
<evidence type="ECO:0000313" key="3">
    <source>
        <dbReference type="Proteomes" id="UP001147760"/>
    </source>
</evidence>
<comment type="caution">
    <text evidence="2">The sequence shown here is derived from an EMBL/GenBank/DDBJ whole genome shotgun (WGS) entry which is preliminary data.</text>
</comment>
<evidence type="ECO:0000313" key="2">
    <source>
        <dbReference type="EMBL" id="KAJ5459307.1"/>
    </source>
</evidence>
<accession>A0A9X0BHD8</accession>
<dbReference type="Proteomes" id="UP001147760">
    <property type="component" value="Unassembled WGS sequence"/>
</dbReference>
<reference evidence="2" key="2">
    <citation type="journal article" date="2023" name="IMA Fungus">
        <title>Comparative genomic study of the Penicillium genus elucidates a diverse pangenome and 15 lateral gene transfer events.</title>
        <authorList>
            <person name="Petersen C."/>
            <person name="Sorensen T."/>
            <person name="Nielsen M.R."/>
            <person name="Sondergaard T.E."/>
            <person name="Sorensen J.L."/>
            <person name="Fitzpatrick D.A."/>
            <person name="Frisvad J.C."/>
            <person name="Nielsen K.L."/>
        </authorList>
    </citation>
    <scope>NUCLEOTIDE SEQUENCE</scope>
    <source>
        <strain evidence="2">IBT 17660</strain>
    </source>
</reference>
<keyword evidence="1" id="KW-0732">Signal</keyword>
<evidence type="ECO:0000256" key="1">
    <source>
        <dbReference type="SAM" id="SignalP"/>
    </source>
</evidence>
<dbReference type="EMBL" id="JAPWDO010000008">
    <property type="protein sequence ID" value="KAJ5459307.1"/>
    <property type="molecule type" value="Genomic_DNA"/>
</dbReference>
<dbReference type="OrthoDB" id="73875at2759"/>